<reference evidence="2 3" key="1">
    <citation type="submission" date="2013-02" db="EMBL/GenBank/DDBJ databases">
        <title>The Genome Annotation of Plasmodium falciparum Tanzania (2000708).</title>
        <authorList>
            <consortium name="The Broad Institute Genome Sequencing Platform"/>
            <consortium name="The Broad Institute Genome Sequencing Center for Infectious Disease"/>
            <person name="Neafsey D."/>
            <person name="Hoffman S."/>
            <person name="Volkman S."/>
            <person name="Rosenthal P."/>
            <person name="Walker B."/>
            <person name="Young S.K."/>
            <person name="Zeng Q."/>
            <person name="Gargeya S."/>
            <person name="Fitzgerald M."/>
            <person name="Haas B."/>
            <person name="Abouelleil A."/>
            <person name="Allen A.W."/>
            <person name="Alvarado L."/>
            <person name="Arachchi H.M."/>
            <person name="Berlin A.M."/>
            <person name="Chapman S.B."/>
            <person name="Gainer-Dewar J."/>
            <person name="Goldberg J."/>
            <person name="Griggs A."/>
            <person name="Gujja S."/>
            <person name="Hansen M."/>
            <person name="Howarth C."/>
            <person name="Imamovic A."/>
            <person name="Ireland A."/>
            <person name="Larimer J."/>
            <person name="McCowan C."/>
            <person name="Murphy C."/>
            <person name="Pearson M."/>
            <person name="Poon T.W."/>
            <person name="Priest M."/>
            <person name="Roberts A."/>
            <person name="Saif S."/>
            <person name="Shea T."/>
            <person name="Sisk P."/>
            <person name="Sykes S."/>
            <person name="Wortman J."/>
            <person name="Nusbaum C."/>
            <person name="Birren B."/>
        </authorList>
    </citation>
    <scope>NUCLEOTIDE SEQUENCE [LARGE SCALE GENOMIC DNA]</scope>
    <source>
        <strain evidence="3">Tanzania (2000708)</strain>
    </source>
</reference>
<evidence type="ECO:0000313" key="2">
    <source>
        <dbReference type="EMBL" id="ETW33398.1"/>
    </source>
</evidence>
<keyword evidence="1" id="KW-0472">Membrane</keyword>
<organism evidence="2 3">
    <name type="scientific">Plasmodium falciparum Tanzania</name>
    <name type="common">2000708</name>
    <dbReference type="NCBI Taxonomy" id="1036725"/>
    <lineage>
        <taxon>Eukaryota</taxon>
        <taxon>Sar</taxon>
        <taxon>Alveolata</taxon>
        <taxon>Apicomplexa</taxon>
        <taxon>Aconoidasida</taxon>
        <taxon>Haemosporida</taxon>
        <taxon>Plasmodiidae</taxon>
        <taxon>Plasmodium</taxon>
        <taxon>Plasmodium (Laverania)</taxon>
    </lineage>
</organism>
<protein>
    <recommendedName>
        <fullName evidence="4">Surface antigen</fullName>
    </recommendedName>
</protein>
<keyword evidence="1" id="KW-1133">Transmembrane helix</keyword>
<dbReference type="AlphaFoldDB" id="A0A024VYN5"/>
<feature type="transmembrane region" description="Helical" evidence="1">
    <location>
        <begin position="294"/>
        <end position="315"/>
    </location>
</feature>
<evidence type="ECO:0000256" key="1">
    <source>
        <dbReference type="SAM" id="Phobius"/>
    </source>
</evidence>
<dbReference type="Proteomes" id="UP000030708">
    <property type="component" value="Unassembled WGS sequence"/>
</dbReference>
<dbReference type="OrthoDB" id="379020at2759"/>
<dbReference type="NCBIfam" id="TIGR01477">
    <property type="entry name" value="RIFIN"/>
    <property type="match status" value="1"/>
</dbReference>
<dbReference type="InterPro" id="IPR006373">
    <property type="entry name" value="VSA_Rifin"/>
</dbReference>
<evidence type="ECO:0008006" key="4">
    <source>
        <dbReference type="Google" id="ProtNLM"/>
    </source>
</evidence>
<keyword evidence="1" id="KW-0812">Transmembrane</keyword>
<accession>A0A024VYN5</accession>
<dbReference type="Pfam" id="PF02009">
    <property type="entry name" value="RIFIN"/>
    <property type="match status" value="1"/>
</dbReference>
<name>A0A024VYN5_PLAFA</name>
<proteinExistence type="predicted"/>
<sequence>VNNQMNHYNRAHMKNIEPTKSYRSLCECELYTSMYDDDPEMKEIMHDFDRQTSQRFEEYEERMITTRQKCKEQREKDIQKIILKDKIAKELKQQLATLETDISTDDIPTCVCDKSVADKMEKTCLKCGRNLGVAVPGLGVLCAYGVNSMVQAAIAAGMDFATKKGLEAGTQAGIQAAIQGVINKFGLNTLGGKTLDVVITSKTYNQPMFLIEKIMEEYSIMCESSNAHQDSLLCSYPSLSKSGNHTILIATNANDVARNAIQAAANETSKVTSTLSAQKTAEATSATTILSNPIVISFIVLVIIIIILLIIYLILRYRRKNKMKKKLQYIKLLKE</sequence>
<reference evidence="2 3" key="2">
    <citation type="submission" date="2013-02" db="EMBL/GenBank/DDBJ databases">
        <title>The Genome Sequence of Plasmodium falciparum Tanzania (2000708).</title>
        <authorList>
            <consortium name="The Broad Institute Genome Sequencing Platform"/>
            <consortium name="The Broad Institute Genome Sequencing Center for Infectious Disease"/>
            <person name="Neafsey D."/>
            <person name="Cheeseman I."/>
            <person name="Volkman S."/>
            <person name="Adams J."/>
            <person name="Walker B."/>
            <person name="Young S.K."/>
            <person name="Zeng Q."/>
            <person name="Gargeya S."/>
            <person name="Fitzgerald M."/>
            <person name="Haas B."/>
            <person name="Abouelleil A."/>
            <person name="Alvarado L."/>
            <person name="Arachchi H.M."/>
            <person name="Berlin A.M."/>
            <person name="Chapman S.B."/>
            <person name="Dewar J."/>
            <person name="Goldberg J."/>
            <person name="Griggs A."/>
            <person name="Gujja S."/>
            <person name="Hansen M."/>
            <person name="Howarth C."/>
            <person name="Imamovic A."/>
            <person name="Larimer J."/>
            <person name="McCowan C."/>
            <person name="Murphy C."/>
            <person name="Neiman D."/>
            <person name="Pearson M."/>
            <person name="Priest M."/>
            <person name="Roberts A."/>
            <person name="Saif S."/>
            <person name="Shea T."/>
            <person name="Sisk P."/>
            <person name="Sykes S."/>
            <person name="Wortman J."/>
            <person name="Nusbaum C."/>
            <person name="Birren B."/>
        </authorList>
    </citation>
    <scope>NUCLEOTIDE SEQUENCE [LARGE SCALE GENOMIC DNA]</scope>
    <source>
        <strain evidence="3">Tanzania (2000708)</strain>
    </source>
</reference>
<evidence type="ECO:0000313" key="3">
    <source>
        <dbReference type="Proteomes" id="UP000030708"/>
    </source>
</evidence>
<dbReference type="EMBL" id="KI926660">
    <property type="protein sequence ID" value="ETW33398.1"/>
    <property type="molecule type" value="Genomic_DNA"/>
</dbReference>
<gene>
    <name evidence="2" type="ORF">PFTANZ_05883</name>
</gene>
<feature type="non-terminal residue" evidence="2">
    <location>
        <position position="1"/>
    </location>
</feature>